<evidence type="ECO:0000313" key="4">
    <source>
        <dbReference type="Proteomes" id="UP000033533"/>
    </source>
</evidence>
<proteinExistence type="predicted"/>
<evidence type="ECO:0000256" key="1">
    <source>
        <dbReference type="SAM" id="Phobius"/>
    </source>
</evidence>
<name>A0A0F4L7S7_9LACO</name>
<dbReference type="InterPro" id="IPR010627">
    <property type="entry name" value="Prepilin_pept_A24_N"/>
</dbReference>
<dbReference type="RefSeq" id="WP_045928456.1">
    <property type="nucleotide sequence ID" value="NZ_JBHSZS010000004.1"/>
</dbReference>
<dbReference type="Proteomes" id="UP000033533">
    <property type="component" value="Unassembled WGS sequence"/>
</dbReference>
<feature type="transmembrane region" description="Helical" evidence="1">
    <location>
        <begin position="142"/>
        <end position="159"/>
    </location>
</feature>
<dbReference type="HOGENOM" id="CLU_057101_1_0_9"/>
<evidence type="ECO:0000313" key="3">
    <source>
        <dbReference type="EMBL" id="KJY54680.1"/>
    </source>
</evidence>
<dbReference type="GO" id="GO:0004190">
    <property type="term" value="F:aspartic-type endopeptidase activity"/>
    <property type="evidence" value="ECO:0007669"/>
    <property type="project" value="TreeGrafter"/>
</dbReference>
<dbReference type="EMBL" id="JXBY01000022">
    <property type="protein sequence ID" value="KJY54680.1"/>
    <property type="molecule type" value="Genomic_DNA"/>
</dbReference>
<accession>A0A0F4L7S7</accession>
<dbReference type="GO" id="GO:0005886">
    <property type="term" value="C:plasma membrane"/>
    <property type="evidence" value="ECO:0007669"/>
    <property type="project" value="TreeGrafter"/>
</dbReference>
<feature type="transmembrane region" description="Helical" evidence="1">
    <location>
        <begin position="171"/>
        <end position="199"/>
    </location>
</feature>
<feature type="transmembrane region" description="Helical" evidence="1">
    <location>
        <begin position="211"/>
        <end position="228"/>
    </location>
</feature>
<comment type="caution">
    <text evidence="3">The sequence shown here is derived from an EMBL/GenBank/DDBJ whole genome shotgun (WGS) entry which is preliminary data.</text>
</comment>
<protein>
    <submittedName>
        <fullName evidence="3">Type IV prepilin peptidase</fullName>
    </submittedName>
</protein>
<gene>
    <name evidence="3" type="primary">comC</name>
    <name evidence="3" type="ORF">JF76_14500</name>
</gene>
<dbReference type="PANTHER" id="PTHR30487:SF0">
    <property type="entry name" value="PREPILIN LEADER PEPTIDASE_N-METHYLTRANSFERASE-RELATED"/>
    <property type="match status" value="1"/>
</dbReference>
<dbReference type="STRING" id="1218493.JF76_14500"/>
<evidence type="ECO:0000259" key="2">
    <source>
        <dbReference type="Pfam" id="PF06750"/>
    </source>
</evidence>
<dbReference type="Pfam" id="PF06750">
    <property type="entry name" value="A24_N_bact"/>
    <property type="match status" value="1"/>
</dbReference>
<dbReference type="AlphaFoldDB" id="A0A0F4L7S7"/>
<feature type="domain" description="Prepilin peptidase A24 N-terminal" evidence="2">
    <location>
        <begin position="11"/>
        <end position="87"/>
    </location>
</feature>
<keyword evidence="1" id="KW-0472">Membrane</keyword>
<keyword evidence="1" id="KW-0812">Transmembrane</keyword>
<dbReference type="GO" id="GO:0006465">
    <property type="term" value="P:signal peptide processing"/>
    <property type="evidence" value="ECO:0007669"/>
    <property type="project" value="TreeGrafter"/>
</dbReference>
<dbReference type="OrthoDB" id="9789291at2"/>
<reference evidence="3 4" key="1">
    <citation type="submission" date="2014-12" db="EMBL/GenBank/DDBJ databases">
        <title>Comparative genomics of the lactic acid bacteria isolated from the honey bee gut.</title>
        <authorList>
            <person name="Ellegaard K.M."/>
            <person name="Tamarit D."/>
            <person name="Javelind E."/>
            <person name="Olofsson T."/>
            <person name="Andersson S.G."/>
            <person name="Vasquez A."/>
        </authorList>
    </citation>
    <scope>NUCLEOTIDE SEQUENCE [LARGE SCALE GENOMIC DNA]</scope>
    <source>
        <strain evidence="3 4">Biut2</strain>
    </source>
</reference>
<sequence length="229" mass="26209">MKWIFGISNFLIGTCLASHACVIIERLGKEDFIFSRSKCTNCNQQLCLLDEIPLISYLILKGRCRYCKIHIPCEYFLTEFLGGFAFYKIDFSSIHDICTAIVLFSLLLAAISDYQVQEFDITLVLPALVISLQHIMNNFYRISTTDLIEFLPIFLFFLFETVRKKCGSGDLIVYLILSFYFNSQFANLTFLTASIALLIVFLGSKMSKKEPVAFIPFIYIGLIIQLLCK</sequence>
<dbReference type="InterPro" id="IPR050882">
    <property type="entry name" value="Prepilin_peptidase/N-MTase"/>
</dbReference>
<keyword evidence="1" id="KW-1133">Transmembrane helix</keyword>
<dbReference type="PANTHER" id="PTHR30487">
    <property type="entry name" value="TYPE 4 PREPILIN-LIKE PROTEINS LEADER PEPTIDE-PROCESSING ENZYME"/>
    <property type="match status" value="1"/>
</dbReference>
<dbReference type="PATRIC" id="fig|1218493.3.peg.1517"/>
<organism evidence="3 4">
    <name type="scientific">Lactobacillus kullabergensis</name>
    <dbReference type="NCBI Taxonomy" id="1218493"/>
    <lineage>
        <taxon>Bacteria</taxon>
        <taxon>Bacillati</taxon>
        <taxon>Bacillota</taxon>
        <taxon>Bacilli</taxon>
        <taxon>Lactobacillales</taxon>
        <taxon>Lactobacillaceae</taxon>
        <taxon>Lactobacillus</taxon>
    </lineage>
</organism>